<evidence type="ECO:0000313" key="1">
    <source>
        <dbReference type="EMBL" id="KAF3528537.1"/>
    </source>
</evidence>
<protein>
    <submittedName>
        <fullName evidence="1">Uncharacterized protein</fullName>
    </submittedName>
</protein>
<organism evidence="1 2">
    <name type="scientific">Brassica cretica</name>
    <name type="common">Mustard</name>
    <dbReference type="NCBI Taxonomy" id="69181"/>
    <lineage>
        <taxon>Eukaryota</taxon>
        <taxon>Viridiplantae</taxon>
        <taxon>Streptophyta</taxon>
        <taxon>Embryophyta</taxon>
        <taxon>Tracheophyta</taxon>
        <taxon>Spermatophyta</taxon>
        <taxon>Magnoliopsida</taxon>
        <taxon>eudicotyledons</taxon>
        <taxon>Gunneridae</taxon>
        <taxon>Pentapetalae</taxon>
        <taxon>rosids</taxon>
        <taxon>malvids</taxon>
        <taxon>Brassicales</taxon>
        <taxon>Brassicaceae</taxon>
        <taxon>Brassiceae</taxon>
        <taxon>Brassica</taxon>
    </lineage>
</organism>
<comment type="caution">
    <text evidence="1">The sequence shown here is derived from an EMBL/GenBank/DDBJ whole genome shotgun (WGS) entry which is preliminary data.</text>
</comment>
<proteinExistence type="predicted"/>
<evidence type="ECO:0000313" key="2">
    <source>
        <dbReference type="Proteomes" id="UP000266723"/>
    </source>
</evidence>
<dbReference type="Proteomes" id="UP000266723">
    <property type="component" value="Unassembled WGS sequence"/>
</dbReference>
<reference evidence="1 2" key="1">
    <citation type="journal article" date="2020" name="BMC Genomics">
        <title>Intraspecific diversification of the crop wild relative Brassica cretica Lam. using demographic model selection.</title>
        <authorList>
            <person name="Kioukis A."/>
            <person name="Michalopoulou V.A."/>
            <person name="Briers L."/>
            <person name="Pirintsos S."/>
            <person name="Studholme D.J."/>
            <person name="Pavlidis P."/>
            <person name="Sarris P.F."/>
        </authorList>
    </citation>
    <scope>NUCLEOTIDE SEQUENCE [LARGE SCALE GENOMIC DNA]</scope>
    <source>
        <strain evidence="2">cv. PFS-1207/04</strain>
    </source>
</reference>
<gene>
    <name evidence="1" type="ORF">DY000_02043494</name>
</gene>
<name>A0ABQ7B7M4_BRACR</name>
<accession>A0ABQ7B7M4</accession>
<keyword evidence="2" id="KW-1185">Reference proteome</keyword>
<dbReference type="EMBL" id="QGKV02001507">
    <property type="protein sequence ID" value="KAF3528537.1"/>
    <property type="molecule type" value="Genomic_DNA"/>
</dbReference>
<sequence length="96" mass="10863">MSNKLYPNHCTLRSVFAPFHMELVLPIYNRPRTLLFRQRLQFHHERRVDAVGEVEEVGGAGHSEDASIDGFMGSNASIDAFKRKLPAHDLPSIDGF</sequence>